<proteinExistence type="predicted"/>
<feature type="chain" id="PRO_5040292067" description="3-carboxymuconate cyclase" evidence="1">
    <location>
        <begin position="23"/>
        <end position="401"/>
    </location>
</feature>
<name>A0A9P9IMH9_9HYPO</name>
<evidence type="ECO:0000313" key="3">
    <source>
        <dbReference type="Proteomes" id="UP000738349"/>
    </source>
</evidence>
<protein>
    <recommendedName>
        <fullName evidence="4">3-carboxymuconate cyclase</fullName>
    </recommendedName>
</protein>
<dbReference type="Proteomes" id="UP000738349">
    <property type="component" value="Unassembled WGS sequence"/>
</dbReference>
<evidence type="ECO:0000313" key="2">
    <source>
        <dbReference type="EMBL" id="KAH7125942.1"/>
    </source>
</evidence>
<evidence type="ECO:0008006" key="4">
    <source>
        <dbReference type="Google" id="ProtNLM"/>
    </source>
</evidence>
<dbReference type="OrthoDB" id="10006285at2759"/>
<dbReference type="Gene3D" id="2.130.10.10">
    <property type="entry name" value="YVTN repeat-like/Quinoprotein amine dehydrogenase"/>
    <property type="match status" value="1"/>
</dbReference>
<dbReference type="InterPro" id="IPR015943">
    <property type="entry name" value="WD40/YVTN_repeat-like_dom_sf"/>
</dbReference>
<gene>
    <name evidence="2" type="ORF">EDB81DRAFT_951373</name>
</gene>
<evidence type="ECO:0000256" key="1">
    <source>
        <dbReference type="SAM" id="SignalP"/>
    </source>
</evidence>
<organism evidence="2 3">
    <name type="scientific">Dactylonectria macrodidyma</name>
    <dbReference type="NCBI Taxonomy" id="307937"/>
    <lineage>
        <taxon>Eukaryota</taxon>
        <taxon>Fungi</taxon>
        <taxon>Dikarya</taxon>
        <taxon>Ascomycota</taxon>
        <taxon>Pezizomycotina</taxon>
        <taxon>Sordariomycetes</taxon>
        <taxon>Hypocreomycetidae</taxon>
        <taxon>Hypocreales</taxon>
        <taxon>Nectriaceae</taxon>
        <taxon>Dactylonectria</taxon>
    </lineage>
</organism>
<feature type="signal peptide" evidence="1">
    <location>
        <begin position="1"/>
        <end position="22"/>
    </location>
</feature>
<keyword evidence="3" id="KW-1185">Reference proteome</keyword>
<accession>A0A9P9IMH9</accession>
<reference evidence="2" key="1">
    <citation type="journal article" date="2021" name="Nat. Commun.">
        <title>Genetic determinants of endophytism in the Arabidopsis root mycobiome.</title>
        <authorList>
            <person name="Mesny F."/>
            <person name="Miyauchi S."/>
            <person name="Thiergart T."/>
            <person name="Pickel B."/>
            <person name="Atanasova L."/>
            <person name="Karlsson M."/>
            <person name="Huettel B."/>
            <person name="Barry K.W."/>
            <person name="Haridas S."/>
            <person name="Chen C."/>
            <person name="Bauer D."/>
            <person name="Andreopoulos W."/>
            <person name="Pangilinan J."/>
            <person name="LaButti K."/>
            <person name="Riley R."/>
            <person name="Lipzen A."/>
            <person name="Clum A."/>
            <person name="Drula E."/>
            <person name="Henrissat B."/>
            <person name="Kohler A."/>
            <person name="Grigoriev I.V."/>
            <person name="Martin F.M."/>
            <person name="Hacquard S."/>
        </authorList>
    </citation>
    <scope>NUCLEOTIDE SEQUENCE</scope>
    <source>
        <strain evidence="2">MPI-CAGE-AT-0147</strain>
    </source>
</reference>
<dbReference type="AlphaFoldDB" id="A0A9P9IMH9"/>
<sequence length="401" mass="40669">MRFPASFLLSSSLSLLVQQSAARPSRCAATQQVAKSIYFLSNEDANSVIAVPIGMDGKLFGGTSTATGGKGSLSIDGSTNQTAATDGLVSQSSLTVAGHKLFAVNAGSNSVTMFSIDRTDASKLQMVGQPVAVPGEFPNTVAASKKHKIVCVGTTGAVAGVSCSSFSGLGGIEAMDALRPIDLQQTTPPVGPTNTISQVLFSEDENTLFVMVKGDPAVNNTGFVASFPVENGQNGACVSQQSTQSSPEGTAVLFGSAPIPGTSDIFATDASFGAAVLSFDSSGAATVKGKAAIDGQKATCWAAVSSVTNSAFVTDVATNRLVEMSLQDASIMNIIDLSANGDPGLIDLKAAGQFVYALSPGTGATVPAVTVVDAPSKKQVQHFELQALGASNRAQGMAILL</sequence>
<keyword evidence="1" id="KW-0732">Signal</keyword>
<comment type="caution">
    <text evidence="2">The sequence shown here is derived from an EMBL/GenBank/DDBJ whole genome shotgun (WGS) entry which is preliminary data.</text>
</comment>
<dbReference type="EMBL" id="JAGMUV010000020">
    <property type="protein sequence ID" value="KAH7125942.1"/>
    <property type="molecule type" value="Genomic_DNA"/>
</dbReference>
<dbReference type="SUPFAM" id="SSF63829">
    <property type="entry name" value="Calcium-dependent phosphotriesterase"/>
    <property type="match status" value="1"/>
</dbReference>